<dbReference type="HOGENOM" id="CLU_082399_0_0_14"/>
<dbReference type="Proteomes" id="UP000010103">
    <property type="component" value="Chromosome"/>
</dbReference>
<feature type="transmembrane region" description="Helical" evidence="1">
    <location>
        <begin position="230"/>
        <end position="249"/>
    </location>
</feature>
<keyword evidence="1" id="KW-1133">Transmembrane helix</keyword>
<evidence type="ECO:0000313" key="3">
    <source>
        <dbReference type="Proteomes" id="UP000010103"/>
    </source>
</evidence>
<feature type="transmembrane region" description="Helical" evidence="1">
    <location>
        <begin position="168"/>
        <end position="190"/>
    </location>
</feature>
<reference evidence="3" key="2">
    <citation type="journal article" date="2011" name="BMC Genomics">
        <title>Mycoplasma mycoides, from mycoides Small Colony to capri. A microevolutionary perspective.</title>
        <authorList>
            <person name="Thiaucourt F."/>
            <person name="Manso-Silvan L."/>
            <person name="Salah W."/>
            <person name="Barbe V."/>
            <person name="Berger A."/>
            <person name="Jacob D."/>
            <person name="Breton M."/>
            <person name="Dupuy V."/>
            <person name="Lomenech A.M."/>
            <person name="Blanchard A."/>
            <person name="Sirand-Pugnet P."/>
        </authorList>
    </citation>
    <scope>NUCLEOTIDE SEQUENCE [LARGE SCALE GENOMIC DNA]</scope>
    <source>
        <strain evidence="3">95010</strain>
    </source>
</reference>
<feature type="transmembrane region" description="Helical" evidence="1">
    <location>
        <begin position="9"/>
        <end position="34"/>
    </location>
</feature>
<feature type="transmembrane region" description="Helical" evidence="1">
    <location>
        <begin position="40"/>
        <end position="70"/>
    </location>
</feature>
<dbReference type="AlphaFoldDB" id="F4MQP8"/>
<dbReference type="KEGG" id="mml:MLC_7010"/>
<sequence length="303" mass="33610">MDQNKANNLILVGAIISIIGSIISVFLIGYMFYINILFGWLFSIFGAVFKIFFNFIGLGLAITSVILSILCLVPKFKNNKKLVLTAGVFGVAFGFIVGGVLLIIGSNNISSSPVTSTTNTTTQIISTEPMNKEIINPEIKDENINITKSEQNLYSFKITKKQFNYKKLILAGFILSLIGAVIGFSINAFYTFENLTELHRYIIPRRTDPRDPIIYIHPGALINITSFSTFNSIGLFMLLIMSIIGLLTIKKNKDILLIFIAAIAIPLFNPIFINSFGGILILVGVIIKKITEQKEEIIQKNTK</sequence>
<keyword evidence="1" id="KW-0812">Transmembrane</keyword>
<keyword evidence="1" id="KW-0472">Membrane</keyword>
<accession>F4MQP8</accession>
<dbReference type="RefSeq" id="WP_013729802.1">
    <property type="nucleotide sequence ID" value="NC_015431.1"/>
</dbReference>
<name>F4MQP8_MYCML</name>
<proteinExistence type="predicted"/>
<dbReference type="EMBL" id="FQ377874">
    <property type="protein sequence ID" value="CBW54431.1"/>
    <property type="molecule type" value="Genomic_DNA"/>
</dbReference>
<evidence type="ECO:0000256" key="1">
    <source>
        <dbReference type="SAM" id="Phobius"/>
    </source>
</evidence>
<feature type="transmembrane region" description="Helical" evidence="1">
    <location>
        <begin position="82"/>
        <end position="104"/>
    </location>
</feature>
<reference evidence="3" key="1">
    <citation type="journal article" date="2011" name="BMC Genomics">
        <title>Mycoplasma mycoides, from "mycoides Small Colony" to "capri". A microevolutionary perspective.</title>
        <authorList>
            <person name="Thiaucourt F."/>
            <person name="Manso-Silvan L."/>
            <person name="Salah W."/>
            <person name="Barbe V."/>
            <person name="Berger A."/>
            <person name="Jacob D."/>
            <person name="Breton M."/>
            <person name="Dupuy V."/>
            <person name="Lomenech A.M."/>
            <person name="Blanchard A."/>
            <person name="Sirand-Pugnet P."/>
        </authorList>
    </citation>
    <scope>NUCLEOTIDE SEQUENCE [LARGE SCALE GENOMIC DNA]</scope>
    <source>
        <strain evidence="3">95010</strain>
    </source>
</reference>
<gene>
    <name evidence="2" type="ORF">MLC_7010</name>
</gene>
<organism evidence="2 3">
    <name type="scientific">Mycoplasma mycoides subsp. capri LC str. 95010</name>
    <dbReference type="NCBI Taxonomy" id="862259"/>
    <lineage>
        <taxon>Bacteria</taxon>
        <taxon>Bacillati</taxon>
        <taxon>Mycoplasmatota</taxon>
        <taxon>Mollicutes</taxon>
        <taxon>Mycoplasmataceae</taxon>
        <taxon>Mycoplasma</taxon>
    </lineage>
</organism>
<protein>
    <submittedName>
        <fullName evidence="2">Uncharacterized protein</fullName>
    </submittedName>
</protein>
<evidence type="ECO:0000313" key="2">
    <source>
        <dbReference type="EMBL" id="CBW54431.1"/>
    </source>
</evidence>
<feature type="transmembrane region" description="Helical" evidence="1">
    <location>
        <begin position="255"/>
        <end position="287"/>
    </location>
</feature>